<feature type="region of interest" description="Disordered" evidence="1">
    <location>
        <begin position="215"/>
        <end position="243"/>
    </location>
</feature>
<evidence type="ECO:0000256" key="1">
    <source>
        <dbReference type="SAM" id="MobiDB-lite"/>
    </source>
</evidence>
<feature type="domain" description="Pseudouridine synthase RsuA/RluA-like" evidence="2">
    <location>
        <begin position="391"/>
        <end position="544"/>
    </location>
</feature>
<dbReference type="InterPro" id="IPR050188">
    <property type="entry name" value="RluA_PseudoU_synthase"/>
</dbReference>
<evidence type="ECO:0000259" key="2">
    <source>
        <dbReference type="Pfam" id="PF00849"/>
    </source>
</evidence>
<dbReference type="GO" id="GO:0000455">
    <property type="term" value="P:enzyme-directed rRNA pseudouridine synthesis"/>
    <property type="evidence" value="ECO:0007669"/>
    <property type="project" value="TreeGrafter"/>
</dbReference>
<accession>A0AAJ7TMZ1</accession>
<gene>
    <name evidence="4" type="primary">LOC116947777</name>
</gene>
<dbReference type="GO" id="GO:0009982">
    <property type="term" value="F:pseudouridine synthase activity"/>
    <property type="evidence" value="ECO:0007669"/>
    <property type="project" value="InterPro"/>
</dbReference>
<proteinExistence type="predicted"/>
<sequence>MRLRLASFAAAWSRSGCDPRVPVPTPPRNGSGSLQGGARGASDDAVSRVSSASTNGLATPASSLVASTPMACAAVSKSTISVGALVASPTPSASTAERSSVTVTTVYPVDDGASTDASLDILSPPCVTLTADAAVASSAPLSIACASAFTACNVTAPCNSSSTVASSAPSTTSSITKTLVPQLTTNSSFIASTTMTTTIPMSTTTTTTTVTSIPASTTAATSTPASDSLSTTTTTATSTPVSIPLSTTPMYTTTIATFTPPSTTTTTTAPSSTRSLPAPSPRSFTATHFSETEFVLHGSLRKVRPYYADATARCKARWLGLSLRQLYEREFHSETVASYEAACAVGRLTLNGRRTHLDAVLRDGDTIRLRTHRHEPPVSSRPVVVVAEEHDLVAVDKPASLPVHPCGRYRHGSLLFVLGKERGVSGLHTLHRLDRLASGLVVFAKSREASRRVDEQIRQRLVHKEYLCRVVGEFPAGEVVCEEPLSVVEGRLGVSRVDRLAGKPSRSLFRRLRYDADTCAGGSSLLSCVPVTGRSHQLRVHLQSLGFPILLDPVYGSPAWANGAPLVDVLRRIADETCEPSARSLVERLGAADEWAWGRIPPGPGGVRGGGGVSDVASEAVMAEVVWPEKDPICSECRLQRPDPRPRDLGMCLHALRYSGPGWGFEVPMPDWAAPDWTEDLAAF</sequence>
<dbReference type="Pfam" id="PF00849">
    <property type="entry name" value="PseudoU_synth_2"/>
    <property type="match status" value="1"/>
</dbReference>
<dbReference type="CDD" id="cd02557">
    <property type="entry name" value="PseudoU_synth_ScRIB2"/>
    <property type="match status" value="1"/>
</dbReference>
<evidence type="ECO:0000313" key="3">
    <source>
        <dbReference type="Proteomes" id="UP001318040"/>
    </source>
</evidence>
<reference evidence="4" key="1">
    <citation type="submission" date="2025-08" db="UniProtKB">
        <authorList>
            <consortium name="RefSeq"/>
        </authorList>
    </citation>
    <scope>IDENTIFICATION</scope>
    <source>
        <tissue evidence="4">Sperm</tissue>
    </source>
</reference>
<feature type="region of interest" description="Disordered" evidence="1">
    <location>
        <begin position="258"/>
        <end position="283"/>
    </location>
</feature>
<dbReference type="AlphaFoldDB" id="A0AAJ7TMZ1"/>
<dbReference type="SUPFAM" id="SSF55120">
    <property type="entry name" value="Pseudouridine synthase"/>
    <property type="match status" value="1"/>
</dbReference>
<evidence type="ECO:0000313" key="4">
    <source>
        <dbReference type="RefSeq" id="XP_032819811.1"/>
    </source>
</evidence>
<dbReference type="InterPro" id="IPR006145">
    <property type="entry name" value="PsdUridine_synth_RsuA/RluA"/>
</dbReference>
<keyword evidence="3" id="KW-1185">Reference proteome</keyword>
<protein>
    <submittedName>
        <fullName evidence="4">RNA pseudouridylate synthase domain-containing protein 2-like</fullName>
    </submittedName>
</protein>
<dbReference type="PANTHER" id="PTHR21600">
    <property type="entry name" value="MITOCHONDRIAL RNA PSEUDOURIDINE SYNTHASE"/>
    <property type="match status" value="1"/>
</dbReference>
<dbReference type="InterPro" id="IPR020103">
    <property type="entry name" value="PsdUridine_synth_cat_dom_sf"/>
</dbReference>
<dbReference type="PANTHER" id="PTHR21600:SF40">
    <property type="entry name" value="PSEUDOURIDYLATE SYNTHASE RPUSD2"/>
    <property type="match status" value="1"/>
</dbReference>
<dbReference type="Gene3D" id="3.30.2350.10">
    <property type="entry name" value="Pseudouridine synthase"/>
    <property type="match status" value="1"/>
</dbReference>
<name>A0AAJ7TMZ1_PETMA</name>
<dbReference type="GO" id="GO:0003723">
    <property type="term" value="F:RNA binding"/>
    <property type="evidence" value="ECO:0007669"/>
    <property type="project" value="InterPro"/>
</dbReference>
<feature type="region of interest" description="Disordered" evidence="1">
    <location>
        <begin position="16"/>
        <end position="55"/>
    </location>
</feature>
<dbReference type="RefSeq" id="XP_032819811.1">
    <property type="nucleotide sequence ID" value="XM_032963920.1"/>
</dbReference>
<dbReference type="Proteomes" id="UP001318040">
    <property type="component" value="Chromosome 31"/>
</dbReference>
<dbReference type="KEGG" id="pmrn:116947777"/>
<organism evidence="3 4">
    <name type="scientific">Petromyzon marinus</name>
    <name type="common">Sea lamprey</name>
    <dbReference type="NCBI Taxonomy" id="7757"/>
    <lineage>
        <taxon>Eukaryota</taxon>
        <taxon>Metazoa</taxon>
        <taxon>Chordata</taxon>
        <taxon>Craniata</taxon>
        <taxon>Vertebrata</taxon>
        <taxon>Cyclostomata</taxon>
        <taxon>Hyperoartia</taxon>
        <taxon>Petromyzontiformes</taxon>
        <taxon>Petromyzontidae</taxon>
        <taxon>Petromyzon</taxon>
    </lineage>
</organism>